<dbReference type="eggNOG" id="KOG2841">
    <property type="taxonomic scope" value="Eukaryota"/>
</dbReference>
<accession>A0A0L0S7D3</accession>
<reference evidence="10 11" key="1">
    <citation type="submission" date="2009-11" db="EMBL/GenBank/DDBJ databases">
        <title>Annotation of Allomyces macrogynus ATCC 38327.</title>
        <authorList>
            <consortium name="The Broad Institute Genome Sequencing Platform"/>
            <person name="Russ C."/>
            <person name="Cuomo C."/>
            <person name="Burger G."/>
            <person name="Gray M.W."/>
            <person name="Holland P.W.H."/>
            <person name="King N."/>
            <person name="Lang F.B.F."/>
            <person name="Roger A.J."/>
            <person name="Ruiz-Trillo I."/>
            <person name="Young S.K."/>
            <person name="Zeng Q."/>
            <person name="Gargeya S."/>
            <person name="Fitzgerald M."/>
            <person name="Haas B."/>
            <person name="Abouelleil A."/>
            <person name="Alvarado L."/>
            <person name="Arachchi H.M."/>
            <person name="Berlin A."/>
            <person name="Chapman S.B."/>
            <person name="Gearin G."/>
            <person name="Goldberg J."/>
            <person name="Griggs A."/>
            <person name="Gujja S."/>
            <person name="Hansen M."/>
            <person name="Heiman D."/>
            <person name="Howarth C."/>
            <person name="Larimer J."/>
            <person name="Lui A."/>
            <person name="MacDonald P.J.P."/>
            <person name="McCowen C."/>
            <person name="Montmayeur A."/>
            <person name="Murphy C."/>
            <person name="Neiman D."/>
            <person name="Pearson M."/>
            <person name="Priest M."/>
            <person name="Roberts A."/>
            <person name="Saif S."/>
            <person name="Shea T."/>
            <person name="Sisk P."/>
            <person name="Stolte C."/>
            <person name="Sykes S."/>
            <person name="Wortman J."/>
            <person name="Nusbaum C."/>
            <person name="Birren B."/>
        </authorList>
    </citation>
    <scope>NUCLEOTIDE SEQUENCE [LARGE SCALE GENOMIC DNA]</scope>
    <source>
        <strain evidence="10 11">ATCC 38327</strain>
    </source>
</reference>
<dbReference type="PANTHER" id="PTHR12749">
    <property type="entry name" value="EXCISION REPAIR CROSS-COMPLEMENTING 1 ERCC1"/>
    <property type="match status" value="1"/>
</dbReference>
<evidence type="ECO:0000256" key="1">
    <source>
        <dbReference type="ARBA" id="ARBA00004123"/>
    </source>
</evidence>
<dbReference type="Pfam" id="PF03834">
    <property type="entry name" value="Rad10"/>
    <property type="match status" value="1"/>
</dbReference>
<protein>
    <recommendedName>
        <fullName evidence="7">DNA excision repair protein ERCC-1</fullName>
    </recommendedName>
</protein>
<gene>
    <name evidence="10" type="ORF">AMAG_05057</name>
</gene>
<feature type="compositionally biased region" description="Low complexity" evidence="8">
    <location>
        <begin position="28"/>
        <end position="45"/>
    </location>
</feature>
<reference evidence="11" key="2">
    <citation type="submission" date="2009-11" db="EMBL/GenBank/DDBJ databases">
        <title>The Genome Sequence of Allomyces macrogynus strain ATCC 38327.</title>
        <authorList>
            <consortium name="The Broad Institute Genome Sequencing Platform"/>
            <person name="Russ C."/>
            <person name="Cuomo C."/>
            <person name="Shea T."/>
            <person name="Young S.K."/>
            <person name="Zeng Q."/>
            <person name="Koehrsen M."/>
            <person name="Haas B."/>
            <person name="Borodovsky M."/>
            <person name="Guigo R."/>
            <person name="Alvarado L."/>
            <person name="Berlin A."/>
            <person name="Borenstein D."/>
            <person name="Chen Z."/>
            <person name="Engels R."/>
            <person name="Freedman E."/>
            <person name="Gellesch M."/>
            <person name="Goldberg J."/>
            <person name="Griggs A."/>
            <person name="Gujja S."/>
            <person name="Heiman D."/>
            <person name="Hepburn T."/>
            <person name="Howarth C."/>
            <person name="Jen D."/>
            <person name="Larson L."/>
            <person name="Lewis B."/>
            <person name="Mehta T."/>
            <person name="Park D."/>
            <person name="Pearson M."/>
            <person name="Roberts A."/>
            <person name="Saif S."/>
            <person name="Shenoy N."/>
            <person name="Sisk P."/>
            <person name="Stolte C."/>
            <person name="Sykes S."/>
            <person name="Walk T."/>
            <person name="White J."/>
            <person name="Yandava C."/>
            <person name="Burger G."/>
            <person name="Gray M.W."/>
            <person name="Holland P.W.H."/>
            <person name="King N."/>
            <person name="Lang F.B.F."/>
            <person name="Roger A.J."/>
            <person name="Ruiz-Trillo I."/>
            <person name="Lander E."/>
            <person name="Nusbaum C."/>
        </authorList>
    </citation>
    <scope>NUCLEOTIDE SEQUENCE [LARGE SCALE GENOMIC DNA]</scope>
    <source>
        <strain evidence="11">ATCC 38327</strain>
    </source>
</reference>
<dbReference type="InterPro" id="IPR010994">
    <property type="entry name" value="RuvA_2-like"/>
</dbReference>
<feature type="compositionally biased region" description="Pro residues" evidence="8">
    <location>
        <begin position="175"/>
        <end position="191"/>
    </location>
</feature>
<dbReference type="EMBL" id="GG745332">
    <property type="protein sequence ID" value="KNE58249.1"/>
    <property type="molecule type" value="Genomic_DNA"/>
</dbReference>
<feature type="compositionally biased region" description="Low complexity" evidence="8">
    <location>
        <begin position="76"/>
        <end position="117"/>
    </location>
</feature>
<dbReference type="FunFam" id="3.40.50.10130:FF:000001">
    <property type="entry name" value="DNA excision repair protein ERCC-1"/>
    <property type="match status" value="1"/>
</dbReference>
<keyword evidence="6" id="KW-0539">Nucleus</keyword>
<feature type="domain" description="ERCC1-like central" evidence="9">
    <location>
        <begin position="196"/>
        <end position="308"/>
    </location>
</feature>
<dbReference type="CDD" id="cd22325">
    <property type="entry name" value="ERCC1_C-like"/>
    <property type="match status" value="1"/>
</dbReference>
<evidence type="ECO:0000256" key="3">
    <source>
        <dbReference type="ARBA" id="ARBA00022763"/>
    </source>
</evidence>
<comment type="subcellular location">
    <subcellularLocation>
        <location evidence="1">Nucleus</location>
    </subcellularLocation>
</comment>
<dbReference type="GO" id="GO:0006312">
    <property type="term" value="P:mitotic recombination"/>
    <property type="evidence" value="ECO:0007669"/>
    <property type="project" value="TreeGrafter"/>
</dbReference>
<dbReference type="InterPro" id="IPR047260">
    <property type="entry name" value="ERCC1-like_central_dom"/>
</dbReference>
<dbReference type="GO" id="GO:0006289">
    <property type="term" value="P:nucleotide-excision repair"/>
    <property type="evidence" value="ECO:0007669"/>
    <property type="project" value="UniProtKB-ARBA"/>
</dbReference>
<dbReference type="InterPro" id="IPR011335">
    <property type="entry name" value="Restrct_endonuc-II-like"/>
</dbReference>
<dbReference type="Proteomes" id="UP000054350">
    <property type="component" value="Unassembled WGS sequence"/>
</dbReference>
<dbReference type="Gene3D" id="3.40.50.10130">
    <property type="match status" value="1"/>
</dbReference>
<evidence type="ECO:0000256" key="6">
    <source>
        <dbReference type="ARBA" id="ARBA00023242"/>
    </source>
</evidence>
<dbReference type="OrthoDB" id="10262814at2759"/>
<dbReference type="PANTHER" id="PTHR12749:SF0">
    <property type="entry name" value="DNA EXCISION REPAIR PROTEIN ERCC-1"/>
    <property type="match status" value="1"/>
</dbReference>
<dbReference type="NCBIfam" id="TIGR00597">
    <property type="entry name" value="rad10"/>
    <property type="match status" value="1"/>
</dbReference>
<keyword evidence="4" id="KW-0238">DNA-binding</keyword>
<dbReference type="GO" id="GO:0006302">
    <property type="term" value="P:double-strand break repair"/>
    <property type="evidence" value="ECO:0007669"/>
    <property type="project" value="UniProtKB-ARBA"/>
</dbReference>
<evidence type="ECO:0000256" key="5">
    <source>
        <dbReference type="ARBA" id="ARBA00023204"/>
    </source>
</evidence>
<keyword evidence="5" id="KW-0234">DNA repair</keyword>
<evidence type="ECO:0000256" key="2">
    <source>
        <dbReference type="ARBA" id="ARBA00008283"/>
    </source>
</evidence>
<comment type="similarity">
    <text evidence="2">Belongs to the ERCC1/RAD10/SWI10 family.</text>
</comment>
<dbReference type="STRING" id="578462.A0A0L0S7D3"/>
<feature type="region of interest" description="Disordered" evidence="8">
    <location>
        <begin position="1"/>
        <end position="194"/>
    </location>
</feature>
<evidence type="ECO:0000256" key="4">
    <source>
        <dbReference type="ARBA" id="ARBA00023125"/>
    </source>
</evidence>
<keyword evidence="11" id="KW-1185">Reference proteome</keyword>
<organism evidence="10 11">
    <name type="scientific">Allomyces macrogynus (strain ATCC 38327)</name>
    <name type="common">Allomyces javanicus var. macrogynus</name>
    <dbReference type="NCBI Taxonomy" id="578462"/>
    <lineage>
        <taxon>Eukaryota</taxon>
        <taxon>Fungi</taxon>
        <taxon>Fungi incertae sedis</taxon>
        <taxon>Blastocladiomycota</taxon>
        <taxon>Blastocladiomycetes</taxon>
        <taxon>Blastocladiales</taxon>
        <taxon>Blastocladiaceae</taxon>
        <taxon>Allomyces</taxon>
    </lineage>
</organism>
<dbReference type="FunFam" id="1.10.150.20:FF:000017">
    <property type="entry name" value="DNA excision repair protein ERCC-1"/>
    <property type="match status" value="1"/>
</dbReference>
<dbReference type="SUPFAM" id="SSF47781">
    <property type="entry name" value="RuvA domain 2-like"/>
    <property type="match status" value="1"/>
</dbReference>
<dbReference type="GO" id="GO:0000110">
    <property type="term" value="C:nucleotide-excision repair factor 1 complex"/>
    <property type="evidence" value="ECO:0007669"/>
    <property type="project" value="TreeGrafter"/>
</dbReference>
<dbReference type="OMA" id="RWEYSET"/>
<dbReference type="VEuPathDB" id="FungiDB:AMAG_05057"/>
<dbReference type="GO" id="GO:0070914">
    <property type="term" value="P:UV-damage excision repair"/>
    <property type="evidence" value="ECO:0007669"/>
    <property type="project" value="TreeGrafter"/>
</dbReference>
<feature type="compositionally biased region" description="Low complexity" evidence="8">
    <location>
        <begin position="53"/>
        <end position="67"/>
    </location>
</feature>
<dbReference type="GO" id="GO:0070522">
    <property type="term" value="C:ERCC4-ERCC1 complex"/>
    <property type="evidence" value="ECO:0007669"/>
    <property type="project" value="TreeGrafter"/>
</dbReference>
<dbReference type="Pfam" id="PF14520">
    <property type="entry name" value="HHH_5"/>
    <property type="match status" value="1"/>
</dbReference>
<proteinExistence type="inferred from homology"/>
<evidence type="ECO:0000259" key="9">
    <source>
        <dbReference type="Pfam" id="PF03834"/>
    </source>
</evidence>
<evidence type="ECO:0000256" key="8">
    <source>
        <dbReference type="SAM" id="MobiDB-lite"/>
    </source>
</evidence>
<dbReference type="AlphaFoldDB" id="A0A0L0S7D3"/>
<keyword evidence="3" id="KW-0227">DNA damage</keyword>
<evidence type="ECO:0000313" key="10">
    <source>
        <dbReference type="EMBL" id="KNE58249.1"/>
    </source>
</evidence>
<dbReference type="GO" id="GO:0003697">
    <property type="term" value="F:single-stranded DNA binding"/>
    <property type="evidence" value="ECO:0007669"/>
    <property type="project" value="TreeGrafter"/>
</dbReference>
<sequence length="404" mass="42569">MSDNSQPSQPQPPRKRFAIPSARDVFGSPAVVTSAAASASATGPAPAFPAPPASGSSASAANASTQPSAPPPPGPASVLDPRALMEQARLAAAASAAAGPASMTGPAAPVPSIPIGRTGPGGSGGRPAWQQRPTAPPRPGAGGTTSGQAAWRKRKEMEREDMFALPPEPGATRTPAPPAAATPTGPAPPPASLHAIQVSPRQRGNPVLDLIRSVAWEFAETDADYVVARTAGVLFLSIKYHRLHPEYIHARIKGLSGHFDLRVMLVLVDVDDFNSSVRELTRIAVVNNMTMVLAWSKEECARYLEMYKTMEYRPPDVLKGKQETDYMSRLAETLTQIKGVNRTDVLTLSANFGTFERIVEATEAQLCECPGIGAKKAKRIYDAFRQPFLVAAGGDGAVPEDKDG</sequence>
<dbReference type="SUPFAM" id="SSF52980">
    <property type="entry name" value="Restriction endonuclease-like"/>
    <property type="match status" value="1"/>
</dbReference>
<evidence type="ECO:0000313" key="11">
    <source>
        <dbReference type="Proteomes" id="UP000054350"/>
    </source>
</evidence>
<dbReference type="GO" id="GO:0003684">
    <property type="term" value="F:damaged DNA binding"/>
    <property type="evidence" value="ECO:0007669"/>
    <property type="project" value="InterPro"/>
</dbReference>
<evidence type="ECO:0000256" key="7">
    <source>
        <dbReference type="ARBA" id="ARBA00071993"/>
    </source>
</evidence>
<dbReference type="Gene3D" id="1.10.150.20">
    <property type="entry name" value="5' to 3' exonuclease, C-terminal subdomain"/>
    <property type="match status" value="1"/>
</dbReference>
<name>A0A0L0S7D3_ALLM3</name>
<dbReference type="InterPro" id="IPR004579">
    <property type="entry name" value="ERCC1/RAD10/SWI10"/>
</dbReference>